<dbReference type="InterPro" id="IPR027417">
    <property type="entry name" value="P-loop_NTPase"/>
</dbReference>
<evidence type="ECO:0000313" key="4">
    <source>
        <dbReference type="EMBL" id="KAH8029122.1"/>
    </source>
</evidence>
<dbReference type="Gene3D" id="1.10.8.60">
    <property type="match status" value="1"/>
</dbReference>
<dbReference type="EMBL" id="JABSTU010000006">
    <property type="protein sequence ID" value="KAH8029122.1"/>
    <property type="molecule type" value="Genomic_DNA"/>
</dbReference>
<dbReference type="GO" id="GO:0016887">
    <property type="term" value="F:ATP hydrolysis activity"/>
    <property type="evidence" value="ECO:0007669"/>
    <property type="project" value="InterPro"/>
</dbReference>
<dbReference type="InterPro" id="IPR041569">
    <property type="entry name" value="AAA_lid_3"/>
</dbReference>
<dbReference type="AlphaFoldDB" id="A0A9J6E4C3"/>
<feature type="region of interest" description="Disordered" evidence="2">
    <location>
        <begin position="232"/>
        <end position="282"/>
    </location>
</feature>
<dbReference type="PROSITE" id="PS00674">
    <property type="entry name" value="AAA"/>
    <property type="match status" value="1"/>
</dbReference>
<dbReference type="PANTHER" id="PTHR48470">
    <property type="entry name" value="CELL DIVISION CONTROL PROTEIN 48 C ISOFORM 1"/>
    <property type="match status" value="1"/>
</dbReference>
<dbReference type="InterPro" id="IPR003959">
    <property type="entry name" value="ATPase_AAA_core"/>
</dbReference>
<accession>A0A9J6E4C3</accession>
<keyword evidence="5" id="KW-1185">Reference proteome</keyword>
<keyword evidence="1" id="KW-0067">ATP-binding</keyword>
<gene>
    <name evidence="4" type="ORF">HPB51_022706</name>
</gene>
<dbReference type="InterPro" id="IPR003960">
    <property type="entry name" value="ATPase_AAA_CS"/>
</dbReference>
<reference evidence="4" key="2">
    <citation type="submission" date="2021-09" db="EMBL/GenBank/DDBJ databases">
        <authorList>
            <person name="Jia N."/>
            <person name="Wang J."/>
            <person name="Shi W."/>
            <person name="Du L."/>
            <person name="Sun Y."/>
            <person name="Zhan W."/>
            <person name="Jiang J."/>
            <person name="Wang Q."/>
            <person name="Zhang B."/>
            <person name="Ji P."/>
            <person name="Sakyi L.B."/>
            <person name="Cui X."/>
            <person name="Yuan T."/>
            <person name="Jiang B."/>
            <person name="Yang W."/>
            <person name="Lam T.T.-Y."/>
            <person name="Chang Q."/>
            <person name="Ding S."/>
            <person name="Wang X."/>
            <person name="Zhu J."/>
            <person name="Ruan X."/>
            <person name="Zhao L."/>
            <person name="Wei J."/>
            <person name="Que T."/>
            <person name="Du C."/>
            <person name="Cheng J."/>
            <person name="Dai P."/>
            <person name="Han X."/>
            <person name="Huang E."/>
            <person name="Gao Y."/>
            <person name="Liu J."/>
            <person name="Shao H."/>
            <person name="Ye R."/>
            <person name="Li L."/>
            <person name="Wei W."/>
            <person name="Wang X."/>
            <person name="Wang C."/>
            <person name="Huo Q."/>
            <person name="Li W."/>
            <person name="Guo W."/>
            <person name="Chen H."/>
            <person name="Chen S."/>
            <person name="Zhou L."/>
            <person name="Zhou L."/>
            <person name="Ni X."/>
            <person name="Tian J."/>
            <person name="Zhou Y."/>
            <person name="Sheng Y."/>
            <person name="Liu T."/>
            <person name="Pan Y."/>
            <person name="Xia L."/>
            <person name="Li J."/>
            <person name="Zhao F."/>
            <person name="Cao W."/>
        </authorList>
    </citation>
    <scope>NUCLEOTIDE SEQUENCE</scope>
    <source>
        <strain evidence="4">Rmic-2018</strain>
        <tissue evidence="4">Larvae</tissue>
    </source>
</reference>
<keyword evidence="1" id="KW-0547">Nucleotide-binding</keyword>
<evidence type="ECO:0000313" key="5">
    <source>
        <dbReference type="Proteomes" id="UP000821866"/>
    </source>
</evidence>
<dbReference type="Pfam" id="PF00004">
    <property type="entry name" value="AAA"/>
    <property type="match status" value="1"/>
</dbReference>
<feature type="domain" description="AAA+ ATPase" evidence="3">
    <location>
        <begin position="49"/>
        <end position="178"/>
    </location>
</feature>
<dbReference type="Gene3D" id="3.40.50.300">
    <property type="entry name" value="P-loop containing nucleotide triphosphate hydrolases"/>
    <property type="match status" value="1"/>
</dbReference>
<protein>
    <recommendedName>
        <fullName evidence="3">AAA+ ATPase domain-containing protein</fullName>
    </recommendedName>
</protein>
<evidence type="ECO:0000259" key="3">
    <source>
        <dbReference type="SMART" id="SM00382"/>
    </source>
</evidence>
<dbReference type="PANTHER" id="PTHR48470:SF1">
    <property type="entry name" value="CELL DIVISION CONTROL PROTEIN 48 C ISOFORM 1"/>
    <property type="match status" value="1"/>
</dbReference>
<dbReference type="FunFam" id="3.40.50.300:FF:000600">
    <property type="entry name" value="Nuclear valosin-containing protein-like"/>
    <property type="match status" value="1"/>
</dbReference>
<dbReference type="InterPro" id="IPR003593">
    <property type="entry name" value="AAA+_ATPase"/>
</dbReference>
<comment type="similarity">
    <text evidence="1">Belongs to the AAA ATPase family.</text>
</comment>
<dbReference type="Pfam" id="PF17862">
    <property type="entry name" value="AAA_lid_3"/>
    <property type="match status" value="1"/>
</dbReference>
<dbReference type="SMART" id="SM00382">
    <property type="entry name" value="AAA"/>
    <property type="match status" value="1"/>
</dbReference>
<dbReference type="Proteomes" id="UP000821866">
    <property type="component" value="Chromosome 4"/>
</dbReference>
<name>A0A9J6E4C3_RHIMP</name>
<dbReference type="VEuPathDB" id="VectorBase:LOC119167040"/>
<feature type="compositionally biased region" description="Basic and acidic residues" evidence="2">
    <location>
        <begin position="235"/>
        <end position="250"/>
    </location>
</feature>
<dbReference type="InterPro" id="IPR055278">
    <property type="entry name" value="CDC48c"/>
</dbReference>
<evidence type="ECO:0000256" key="1">
    <source>
        <dbReference type="RuleBase" id="RU003651"/>
    </source>
</evidence>
<organism evidence="4 5">
    <name type="scientific">Rhipicephalus microplus</name>
    <name type="common">Cattle tick</name>
    <name type="synonym">Boophilus microplus</name>
    <dbReference type="NCBI Taxonomy" id="6941"/>
    <lineage>
        <taxon>Eukaryota</taxon>
        <taxon>Metazoa</taxon>
        <taxon>Ecdysozoa</taxon>
        <taxon>Arthropoda</taxon>
        <taxon>Chelicerata</taxon>
        <taxon>Arachnida</taxon>
        <taxon>Acari</taxon>
        <taxon>Parasitiformes</taxon>
        <taxon>Ixodida</taxon>
        <taxon>Ixodoidea</taxon>
        <taxon>Ixodidae</taxon>
        <taxon>Rhipicephalinae</taxon>
        <taxon>Rhipicephalus</taxon>
        <taxon>Boophilus</taxon>
    </lineage>
</organism>
<sequence length="282" mass="31107">MAKEKEIALINPTARFADLGGMEGPLEEVCNMLMHLKHPEVYKKLGVVPPRGFLLHGPPGSGKTLLAHAIAAAPEIVAGVSGESEERIRELFDRAVNSAPCIFFIDEIDAVTPKRETAQREMERRIVAQLLSSLDDLSQRELPAEVLVIGATNRPDALDPALRRAGRFDREICLGIPDEAARERILAVLCRKLTLAPEVELSVVAHKTPGYVGADLMALTREATMSAINRIFRGNRGERQGDRGRTAESPRRRRLPAERSPSSGRRAAQEPLRGRRGLRERP</sequence>
<evidence type="ECO:0000256" key="2">
    <source>
        <dbReference type="SAM" id="MobiDB-lite"/>
    </source>
</evidence>
<dbReference type="SUPFAM" id="SSF52540">
    <property type="entry name" value="P-loop containing nucleoside triphosphate hydrolases"/>
    <property type="match status" value="1"/>
</dbReference>
<reference evidence="4" key="1">
    <citation type="journal article" date="2020" name="Cell">
        <title>Large-Scale Comparative Analyses of Tick Genomes Elucidate Their Genetic Diversity and Vector Capacities.</title>
        <authorList>
            <consortium name="Tick Genome and Microbiome Consortium (TIGMIC)"/>
            <person name="Jia N."/>
            <person name="Wang J."/>
            <person name="Shi W."/>
            <person name="Du L."/>
            <person name="Sun Y."/>
            <person name="Zhan W."/>
            <person name="Jiang J.F."/>
            <person name="Wang Q."/>
            <person name="Zhang B."/>
            <person name="Ji P."/>
            <person name="Bell-Sakyi L."/>
            <person name="Cui X.M."/>
            <person name="Yuan T.T."/>
            <person name="Jiang B.G."/>
            <person name="Yang W.F."/>
            <person name="Lam T.T."/>
            <person name="Chang Q.C."/>
            <person name="Ding S.J."/>
            <person name="Wang X.J."/>
            <person name="Zhu J.G."/>
            <person name="Ruan X.D."/>
            <person name="Zhao L."/>
            <person name="Wei J.T."/>
            <person name="Ye R.Z."/>
            <person name="Que T.C."/>
            <person name="Du C.H."/>
            <person name="Zhou Y.H."/>
            <person name="Cheng J.X."/>
            <person name="Dai P.F."/>
            <person name="Guo W.B."/>
            <person name="Han X.H."/>
            <person name="Huang E.J."/>
            <person name="Li L.F."/>
            <person name="Wei W."/>
            <person name="Gao Y.C."/>
            <person name="Liu J.Z."/>
            <person name="Shao H.Z."/>
            <person name="Wang X."/>
            <person name="Wang C.C."/>
            <person name="Yang T.C."/>
            <person name="Huo Q.B."/>
            <person name="Li W."/>
            <person name="Chen H.Y."/>
            <person name="Chen S.E."/>
            <person name="Zhou L.G."/>
            <person name="Ni X.B."/>
            <person name="Tian J.H."/>
            <person name="Sheng Y."/>
            <person name="Liu T."/>
            <person name="Pan Y.S."/>
            <person name="Xia L.Y."/>
            <person name="Li J."/>
            <person name="Zhao F."/>
            <person name="Cao W.C."/>
        </authorList>
    </citation>
    <scope>NUCLEOTIDE SEQUENCE</scope>
    <source>
        <strain evidence="4">Rmic-2018</strain>
    </source>
</reference>
<comment type="caution">
    <text evidence="4">The sequence shown here is derived from an EMBL/GenBank/DDBJ whole genome shotgun (WGS) entry which is preliminary data.</text>
</comment>
<proteinExistence type="inferred from homology"/>
<dbReference type="GO" id="GO:0005524">
    <property type="term" value="F:ATP binding"/>
    <property type="evidence" value="ECO:0007669"/>
    <property type="project" value="UniProtKB-KW"/>
</dbReference>